<reference evidence="1 3" key="1">
    <citation type="submission" date="2017-04" db="EMBL/GenBank/DDBJ databases">
        <title>Presence of VIM-2 positive Pseudomonas species in chickens and their surrounding environment.</title>
        <authorList>
            <person name="Zhang R."/>
        </authorList>
    </citation>
    <scope>NUCLEOTIDE SEQUENCE [LARGE SCALE GENOMIC DNA]</scope>
    <source>
        <strain evidence="1 3">DZ-C18</strain>
    </source>
</reference>
<dbReference type="AlphaFoldDB" id="A0A1X0ZX65"/>
<dbReference type="EMBL" id="NBWC01000049">
    <property type="protein sequence ID" value="ORL58734.1"/>
    <property type="molecule type" value="Genomic_DNA"/>
</dbReference>
<reference evidence="2 4" key="2">
    <citation type="submission" date="2020-09" db="EMBL/GenBank/DDBJ databases">
        <title>Co-existence of a novel multidrug-resistance efflux pump with carbapenem resistance gene blaVIM-2 in one megaplasmid in Pseudomonas putida.</title>
        <authorList>
            <person name="Peng K."/>
            <person name="Li R."/>
        </authorList>
    </citation>
    <scope>NUCLEOTIDE SEQUENCE [LARGE SCALE GENOMIC DNA]</scope>
    <source>
        <strain evidence="2 4">ZXPA-20</strain>
        <plasmid evidence="2 4">pZXPA-20-602k</plasmid>
    </source>
</reference>
<gene>
    <name evidence="1" type="ORF">B7H17_24700</name>
    <name evidence="2" type="ORF">ID616_29765</name>
</gene>
<organism evidence="1 3">
    <name type="scientific">Pseudomonas putida</name>
    <name type="common">Arthrobacter siderocapsulatus</name>
    <dbReference type="NCBI Taxonomy" id="303"/>
    <lineage>
        <taxon>Bacteria</taxon>
        <taxon>Pseudomonadati</taxon>
        <taxon>Pseudomonadota</taxon>
        <taxon>Gammaproteobacteria</taxon>
        <taxon>Pseudomonadales</taxon>
        <taxon>Pseudomonadaceae</taxon>
        <taxon>Pseudomonas</taxon>
    </lineage>
</organism>
<geneLocation type="plasmid" evidence="2 4">
    <name>pZXPA-20-602k</name>
</geneLocation>
<sequence>MHQYDEIISQAQGARAAGSAKVNPYPEGSIAHAFFEHGWNLPRLSHDRAVVANEIQRLRSELEYARTFEASAAYQAGRHEGTVDARALLSNYRVLLQDARHRVANLSRAPVPFADPLDGPVLARLDRAAEQLLNAADVIPSTDGQALVRHPPSQIRIWADMYTNMGGHALMVDMLLAYLAIATNGADTTPLAE</sequence>
<dbReference type="Proteomes" id="UP000516786">
    <property type="component" value="Plasmid pZXPA-20-602k"/>
</dbReference>
<evidence type="ECO:0000313" key="2">
    <source>
        <dbReference type="EMBL" id="QOD01421.1"/>
    </source>
</evidence>
<protein>
    <submittedName>
        <fullName evidence="1">Uncharacterized protein</fullName>
    </submittedName>
</protein>
<keyword evidence="2" id="KW-0614">Plasmid</keyword>
<accession>A0A1X0ZX65</accession>
<name>A0A1X0ZX65_PSEPU</name>
<dbReference type="Proteomes" id="UP000193675">
    <property type="component" value="Unassembled WGS sequence"/>
</dbReference>
<dbReference type="RefSeq" id="WP_084851792.1">
    <property type="nucleotide sequence ID" value="NZ_CP061724.1"/>
</dbReference>
<evidence type="ECO:0000313" key="3">
    <source>
        <dbReference type="Proteomes" id="UP000193675"/>
    </source>
</evidence>
<dbReference type="EMBL" id="CP061724">
    <property type="protein sequence ID" value="QOD01421.1"/>
    <property type="molecule type" value="Genomic_DNA"/>
</dbReference>
<proteinExistence type="predicted"/>
<evidence type="ECO:0000313" key="1">
    <source>
        <dbReference type="EMBL" id="ORL58734.1"/>
    </source>
</evidence>
<evidence type="ECO:0000313" key="4">
    <source>
        <dbReference type="Proteomes" id="UP000516786"/>
    </source>
</evidence>